<evidence type="ECO:0000256" key="6">
    <source>
        <dbReference type="ARBA" id="ARBA00022553"/>
    </source>
</evidence>
<keyword evidence="13" id="KW-1185">Reference proteome</keyword>
<evidence type="ECO:0000256" key="3">
    <source>
        <dbReference type="ARBA" id="ARBA00020270"/>
    </source>
</evidence>
<feature type="compositionally biased region" description="Acidic residues" evidence="11">
    <location>
        <begin position="159"/>
        <end position="172"/>
    </location>
</feature>
<evidence type="ECO:0000256" key="8">
    <source>
        <dbReference type="ARBA" id="ARBA00022917"/>
    </source>
</evidence>
<comment type="subcellular location">
    <subcellularLocation>
        <location evidence="1 10">Cytoplasm</location>
    </subcellularLocation>
</comment>
<accession>A0AAN8A738</accession>
<dbReference type="GO" id="GO:0008190">
    <property type="term" value="F:eukaryotic initiation factor 4E binding"/>
    <property type="evidence" value="ECO:0007669"/>
    <property type="project" value="InterPro"/>
</dbReference>
<keyword evidence="7 10" id="KW-0810">Translation regulation</keyword>
<keyword evidence="5 10" id="KW-0396">Initiation factor</keyword>
<evidence type="ECO:0000256" key="4">
    <source>
        <dbReference type="ARBA" id="ARBA00022490"/>
    </source>
</evidence>
<comment type="function">
    <text evidence="10">Acts as an inhibitor of cap-dependent translation. Competes with eIF4G1 and EAP1 for binding to eIF4E and interferes with the formation of the eIF4F complex, inhibiting translation and stabilizing mRNA.</text>
</comment>
<dbReference type="Proteomes" id="UP001306508">
    <property type="component" value="Unassembled WGS sequence"/>
</dbReference>
<feature type="compositionally biased region" description="Polar residues" evidence="11">
    <location>
        <begin position="127"/>
        <end position="136"/>
    </location>
</feature>
<keyword evidence="9 10" id="KW-0652">Protein synthesis inhibitor</keyword>
<keyword evidence="4 10" id="KW-0963">Cytoplasm</keyword>
<dbReference type="GO" id="GO:0003743">
    <property type="term" value="F:translation initiation factor activity"/>
    <property type="evidence" value="ECO:0007669"/>
    <property type="project" value="UniProtKB-KW"/>
</dbReference>
<reference evidence="13" key="1">
    <citation type="submission" date="2023-07" db="EMBL/GenBank/DDBJ databases">
        <title>A draft genome of Kazachstania heterogenica Y-27499.</title>
        <authorList>
            <person name="Donic C."/>
            <person name="Kralova J.S."/>
            <person name="Fidel L."/>
            <person name="Ben-Dor S."/>
            <person name="Jung S."/>
        </authorList>
    </citation>
    <scope>NUCLEOTIDE SEQUENCE [LARGE SCALE GENOMIC DNA]</scope>
    <source>
        <strain evidence="13">Y27499</strain>
    </source>
</reference>
<organism evidence="12 13">
    <name type="scientific">Arxiozyma heterogenica</name>
    <dbReference type="NCBI Taxonomy" id="278026"/>
    <lineage>
        <taxon>Eukaryota</taxon>
        <taxon>Fungi</taxon>
        <taxon>Dikarya</taxon>
        <taxon>Ascomycota</taxon>
        <taxon>Saccharomycotina</taxon>
        <taxon>Saccharomycetes</taxon>
        <taxon>Saccharomycetales</taxon>
        <taxon>Saccharomycetaceae</taxon>
        <taxon>Arxiozyma</taxon>
    </lineage>
</organism>
<keyword evidence="8 10" id="KW-0648">Protein biosynthesis</keyword>
<proteinExistence type="inferred from homology"/>
<evidence type="ECO:0000256" key="10">
    <source>
        <dbReference type="RuleBase" id="RU363005"/>
    </source>
</evidence>
<name>A0AAN8A738_9SACH</name>
<evidence type="ECO:0000256" key="1">
    <source>
        <dbReference type="ARBA" id="ARBA00004496"/>
    </source>
</evidence>
<evidence type="ECO:0000256" key="7">
    <source>
        <dbReference type="ARBA" id="ARBA00022845"/>
    </source>
</evidence>
<feature type="region of interest" description="Disordered" evidence="11">
    <location>
        <begin position="153"/>
        <end position="172"/>
    </location>
</feature>
<comment type="similarity">
    <text evidence="2 10">Belongs to the CAF20 family.</text>
</comment>
<dbReference type="Pfam" id="PF17052">
    <property type="entry name" value="CAF20"/>
    <property type="match status" value="1"/>
</dbReference>
<evidence type="ECO:0000256" key="9">
    <source>
        <dbReference type="ARBA" id="ARBA00023193"/>
    </source>
</evidence>
<feature type="compositionally biased region" description="Basic residues" evidence="11">
    <location>
        <begin position="48"/>
        <end position="75"/>
    </location>
</feature>
<dbReference type="GO" id="GO:0005737">
    <property type="term" value="C:cytoplasm"/>
    <property type="evidence" value="ECO:0007669"/>
    <property type="project" value="UniProtKB-SubCell"/>
</dbReference>
<sequence length="172" mass="19810">MPKYTIEELLQLKPEEVKPVNFDAVEFKALIEKVKQLQALREEEYHNHNHHHGHFNRRRSSHHHGRPKVNKHKPKVIVDEEGWATFEPKNTSAVAEEPEEGETNSNGDKKNRSTESLAQETVKIKPNNKNISSSRPADNKDIIMDKQIHGFNTFAALGNEDDDEDEEDEEEA</sequence>
<feature type="region of interest" description="Disordered" evidence="11">
    <location>
        <begin position="48"/>
        <end position="145"/>
    </location>
</feature>
<evidence type="ECO:0000313" key="12">
    <source>
        <dbReference type="EMBL" id="KAK5779972.1"/>
    </source>
</evidence>
<dbReference type="EMBL" id="JAWIZZ010000045">
    <property type="protein sequence ID" value="KAK5779972.1"/>
    <property type="molecule type" value="Genomic_DNA"/>
</dbReference>
<keyword evidence="6" id="KW-0597">Phosphoprotein</keyword>
<evidence type="ECO:0000256" key="2">
    <source>
        <dbReference type="ARBA" id="ARBA00006057"/>
    </source>
</evidence>
<dbReference type="InterPro" id="IPR031456">
    <property type="entry name" value="Caf20"/>
</dbReference>
<protein>
    <recommendedName>
        <fullName evidence="3 10">Cap-associated protein CAF20</fullName>
    </recommendedName>
</protein>
<dbReference type="GO" id="GO:0017148">
    <property type="term" value="P:negative regulation of translation"/>
    <property type="evidence" value="ECO:0007669"/>
    <property type="project" value="UniProtKB-UniRule"/>
</dbReference>
<evidence type="ECO:0000256" key="5">
    <source>
        <dbReference type="ARBA" id="ARBA00022540"/>
    </source>
</evidence>
<comment type="caution">
    <text evidence="12">The sequence shown here is derived from an EMBL/GenBank/DDBJ whole genome shotgun (WGS) entry which is preliminary data.</text>
</comment>
<dbReference type="AlphaFoldDB" id="A0AAN8A738"/>
<evidence type="ECO:0000256" key="11">
    <source>
        <dbReference type="SAM" id="MobiDB-lite"/>
    </source>
</evidence>
<evidence type="ECO:0000313" key="13">
    <source>
        <dbReference type="Proteomes" id="UP001306508"/>
    </source>
</evidence>
<gene>
    <name evidence="12" type="ORF">RI543_002512</name>
</gene>